<organism evidence="1 2">
    <name type="scientific">Knipowitschia caucasica</name>
    <name type="common">Caucasian dwarf goby</name>
    <name type="synonym">Pomatoschistus caucasicus</name>
    <dbReference type="NCBI Taxonomy" id="637954"/>
    <lineage>
        <taxon>Eukaryota</taxon>
        <taxon>Metazoa</taxon>
        <taxon>Chordata</taxon>
        <taxon>Craniata</taxon>
        <taxon>Vertebrata</taxon>
        <taxon>Euteleostomi</taxon>
        <taxon>Actinopterygii</taxon>
        <taxon>Neopterygii</taxon>
        <taxon>Teleostei</taxon>
        <taxon>Neoteleostei</taxon>
        <taxon>Acanthomorphata</taxon>
        <taxon>Gobiaria</taxon>
        <taxon>Gobiiformes</taxon>
        <taxon>Gobioidei</taxon>
        <taxon>Gobiidae</taxon>
        <taxon>Gobiinae</taxon>
        <taxon>Knipowitschia</taxon>
    </lineage>
</organism>
<sequence>MRAHTIRHDLFPLAAFDAVNATRRTSAAGPEERPAVGKVRPITSCVIGSDRPVKQLDVRISSFIDAARVGSGHHGKDSGQRADILKDKAGALALNLPSTKTESAINKD</sequence>
<name>A0AAV2JSG3_KNICA</name>
<gene>
    <name evidence="1" type="ORF">KC01_LOCUS11443</name>
</gene>
<accession>A0AAV2JSG3</accession>
<dbReference type="Proteomes" id="UP001497482">
    <property type="component" value="Chromosome 14"/>
</dbReference>
<evidence type="ECO:0000313" key="2">
    <source>
        <dbReference type="Proteomes" id="UP001497482"/>
    </source>
</evidence>
<keyword evidence="2" id="KW-1185">Reference proteome</keyword>
<protein>
    <submittedName>
        <fullName evidence="1">Uncharacterized protein</fullName>
    </submittedName>
</protein>
<reference evidence="1 2" key="1">
    <citation type="submission" date="2024-04" db="EMBL/GenBank/DDBJ databases">
        <authorList>
            <person name="Waldvogel A.-M."/>
            <person name="Schoenle A."/>
        </authorList>
    </citation>
    <scope>NUCLEOTIDE SEQUENCE [LARGE SCALE GENOMIC DNA]</scope>
</reference>
<proteinExistence type="predicted"/>
<dbReference type="EMBL" id="OZ035836">
    <property type="protein sequence ID" value="CAL1580621.1"/>
    <property type="molecule type" value="Genomic_DNA"/>
</dbReference>
<dbReference type="AlphaFoldDB" id="A0AAV2JSG3"/>
<evidence type="ECO:0000313" key="1">
    <source>
        <dbReference type="EMBL" id="CAL1580621.1"/>
    </source>
</evidence>